<keyword evidence="8" id="KW-0560">Oxidoreductase</keyword>
<dbReference type="Pfam" id="PF01266">
    <property type="entry name" value="DAO"/>
    <property type="match status" value="1"/>
</dbReference>
<evidence type="ECO:0000313" key="12">
    <source>
        <dbReference type="EMBL" id="SUZ81904.1"/>
    </source>
</evidence>
<dbReference type="NCBIfam" id="TIGR03197">
    <property type="entry name" value="MnmC_Cterm"/>
    <property type="match status" value="1"/>
</dbReference>
<dbReference type="InterPro" id="IPR017610">
    <property type="entry name" value="tRNA_S-uridine_synth_MnmC_C"/>
</dbReference>
<dbReference type="HAMAP" id="MF_01102">
    <property type="entry name" value="MnmC"/>
    <property type="match status" value="1"/>
</dbReference>
<feature type="domain" description="FAD dependent oxidoreductase" evidence="10">
    <location>
        <begin position="268"/>
        <end position="631"/>
    </location>
</feature>
<gene>
    <name evidence="12" type="ORF">METZ01_LOCUS34758</name>
</gene>
<dbReference type="InterPro" id="IPR008471">
    <property type="entry name" value="MnmC-like_methylTransf"/>
</dbReference>
<dbReference type="PANTHER" id="PTHR13847">
    <property type="entry name" value="SARCOSINE DEHYDROGENASE-RELATED"/>
    <property type="match status" value="1"/>
</dbReference>
<keyword evidence="6" id="KW-0819">tRNA processing</keyword>
<evidence type="ECO:0008006" key="13">
    <source>
        <dbReference type="Google" id="ProtNLM"/>
    </source>
</evidence>
<dbReference type="NCBIfam" id="NF002481">
    <property type="entry name" value="PRK01747.1-2"/>
    <property type="match status" value="1"/>
</dbReference>
<dbReference type="InterPro" id="IPR006076">
    <property type="entry name" value="FAD-dep_OxRdtase"/>
</dbReference>
<keyword evidence="4" id="KW-0808">Transferase</keyword>
<evidence type="ECO:0000256" key="2">
    <source>
        <dbReference type="ARBA" id="ARBA00022603"/>
    </source>
</evidence>
<dbReference type="GO" id="GO:0008033">
    <property type="term" value="P:tRNA processing"/>
    <property type="evidence" value="ECO:0007669"/>
    <property type="project" value="UniProtKB-KW"/>
</dbReference>
<dbReference type="Gene3D" id="3.30.9.10">
    <property type="entry name" value="D-Amino Acid Oxidase, subunit A, domain 2"/>
    <property type="match status" value="1"/>
</dbReference>
<keyword evidence="1" id="KW-0963">Cytoplasm</keyword>
<evidence type="ECO:0000256" key="4">
    <source>
        <dbReference type="ARBA" id="ARBA00022679"/>
    </source>
</evidence>
<dbReference type="NCBIfam" id="NF033855">
    <property type="entry name" value="tRNA_MNMC2"/>
    <property type="match status" value="1"/>
</dbReference>
<dbReference type="GO" id="GO:0004808">
    <property type="term" value="F:tRNA (5-methylaminomethyl-2-thiouridylate)(34)-methyltransferase activity"/>
    <property type="evidence" value="ECO:0007669"/>
    <property type="project" value="InterPro"/>
</dbReference>
<dbReference type="GO" id="GO:0016645">
    <property type="term" value="F:oxidoreductase activity, acting on the CH-NH group of donors"/>
    <property type="evidence" value="ECO:0007669"/>
    <property type="project" value="InterPro"/>
</dbReference>
<dbReference type="GO" id="GO:0005737">
    <property type="term" value="C:cytoplasm"/>
    <property type="evidence" value="ECO:0007669"/>
    <property type="project" value="TreeGrafter"/>
</dbReference>
<dbReference type="AlphaFoldDB" id="A0A381QSF5"/>
<accession>A0A381QSF5</accession>
<proteinExistence type="inferred from homology"/>
<feature type="non-terminal residue" evidence="12">
    <location>
        <position position="1"/>
    </location>
</feature>
<dbReference type="Pfam" id="PF05430">
    <property type="entry name" value="Methyltransf_30"/>
    <property type="match status" value="1"/>
</dbReference>
<dbReference type="InterPro" id="IPR023032">
    <property type="entry name" value="tRNA_MAMT_biosynth_bifunc_MnmC"/>
</dbReference>
<reference evidence="12" key="1">
    <citation type="submission" date="2018-05" db="EMBL/GenBank/DDBJ databases">
        <authorList>
            <person name="Lanie J.A."/>
            <person name="Ng W.-L."/>
            <person name="Kazmierczak K.M."/>
            <person name="Andrzejewski T.M."/>
            <person name="Davidsen T.M."/>
            <person name="Wayne K.J."/>
            <person name="Tettelin H."/>
            <person name="Glass J.I."/>
            <person name="Rusch D."/>
            <person name="Podicherti R."/>
            <person name="Tsui H.-C.T."/>
            <person name="Winkler M.E."/>
        </authorList>
    </citation>
    <scope>NUCLEOTIDE SEQUENCE</scope>
</reference>
<evidence type="ECO:0000259" key="10">
    <source>
        <dbReference type="Pfam" id="PF01266"/>
    </source>
</evidence>
<keyword evidence="5" id="KW-0949">S-adenosyl-L-methionine</keyword>
<evidence type="ECO:0000256" key="5">
    <source>
        <dbReference type="ARBA" id="ARBA00022691"/>
    </source>
</evidence>
<dbReference type="Gene3D" id="3.40.50.150">
    <property type="entry name" value="Vaccinia Virus protein VP39"/>
    <property type="match status" value="1"/>
</dbReference>
<dbReference type="SUPFAM" id="SSF51905">
    <property type="entry name" value="FAD/NAD(P)-binding domain"/>
    <property type="match status" value="1"/>
</dbReference>
<evidence type="ECO:0000256" key="1">
    <source>
        <dbReference type="ARBA" id="ARBA00022490"/>
    </source>
</evidence>
<dbReference type="InterPro" id="IPR029063">
    <property type="entry name" value="SAM-dependent_MTases_sf"/>
</dbReference>
<evidence type="ECO:0000256" key="6">
    <source>
        <dbReference type="ARBA" id="ARBA00022694"/>
    </source>
</evidence>
<protein>
    <recommendedName>
        <fullName evidence="13">MnmC-like methyltransferase domain-containing protein</fullName>
    </recommendedName>
</protein>
<dbReference type="InterPro" id="IPR036188">
    <property type="entry name" value="FAD/NAD-bd_sf"/>
</dbReference>
<evidence type="ECO:0000256" key="7">
    <source>
        <dbReference type="ARBA" id="ARBA00022827"/>
    </source>
</evidence>
<keyword evidence="2" id="KW-0489">Methyltransferase</keyword>
<feature type="domain" description="MnmC-like methyltransferase" evidence="11">
    <location>
        <begin position="115"/>
        <end position="234"/>
    </location>
</feature>
<keyword evidence="3" id="KW-0285">Flavoprotein</keyword>
<sequence>VKIRNASLSWIDSNLPFSKRFKDIYYSRGDELAESQHVFLKGNRLTARWAEMAERESPFTIAEIGFGAGLNFLWTWHLFQKTQRKPARLHYIGFEKYPLSFDDLTRVHSRWLSLTKLSDQLRSVYSDHSSGCHRLHLGNEILLDLHFGDALIQLENLPSRMQVDIWYLDGFTPRLNPEMWQPQLFQSIASHSKSDATLTSYSVAGNIRKNLQAAGFAVEKQPGHARKRHMLFAKNCQNKTSRESILNNYGYGKYNIERAVLNQPTRSVLIIGAGIAGCSMAYSLAQRNWEVKVIDQAPGAATGASGNSQLALRCRLFQTDSELARFYLHSFLYTQRELRQLSKNNRINFHNCGVLQLVGAMNKQRDLNPNKLKKLYNEQVMQALDVQSASKLANCQLTEAAYYFPLGGWIDGSLLCDTYLDHPSIDLITDQVVSSLKKNDNQWQLLGKEQKEIARAPIVVIANSHNASQFQQTYQLPLTTLPGQTSTISATDQSLSLATVVCGNRTVFPEIGNHHNLSASYRREGTRLELRPDDDQQNLMGAQACFRGDYLSQVIQSARVTVRCNSKDNFPVVGKVPNVSKLQDHSMLERHYGQIGKISSDYYLPGLYITAAHGSNGLATCPLSSEYLASLIDQEVPPFGQSIIGALDPARFIIREIRKKR</sequence>
<evidence type="ECO:0000256" key="8">
    <source>
        <dbReference type="ARBA" id="ARBA00023002"/>
    </source>
</evidence>
<dbReference type="PANTHER" id="PTHR13847:SF283">
    <property type="entry name" value="TRNA 5-METHYLAMINOMETHYL-2-THIOURIDINE BIOSYNTHESIS BIFUNCTIONAL PROTEIN MNMC"/>
    <property type="match status" value="1"/>
</dbReference>
<evidence type="ECO:0000256" key="3">
    <source>
        <dbReference type="ARBA" id="ARBA00022630"/>
    </source>
</evidence>
<dbReference type="InterPro" id="IPR047785">
    <property type="entry name" value="tRNA_MNMC2"/>
</dbReference>
<dbReference type="EMBL" id="UINC01001483">
    <property type="protein sequence ID" value="SUZ81904.1"/>
    <property type="molecule type" value="Genomic_DNA"/>
</dbReference>
<evidence type="ECO:0000259" key="11">
    <source>
        <dbReference type="Pfam" id="PF05430"/>
    </source>
</evidence>
<name>A0A381QSF5_9ZZZZ</name>
<keyword evidence="9" id="KW-0511">Multifunctional enzyme</keyword>
<dbReference type="Gene3D" id="3.50.50.60">
    <property type="entry name" value="FAD/NAD(P)-binding domain"/>
    <property type="match status" value="1"/>
</dbReference>
<dbReference type="GO" id="GO:0032259">
    <property type="term" value="P:methylation"/>
    <property type="evidence" value="ECO:0007669"/>
    <property type="project" value="UniProtKB-KW"/>
</dbReference>
<organism evidence="12">
    <name type="scientific">marine metagenome</name>
    <dbReference type="NCBI Taxonomy" id="408172"/>
    <lineage>
        <taxon>unclassified sequences</taxon>
        <taxon>metagenomes</taxon>
        <taxon>ecological metagenomes</taxon>
    </lineage>
</organism>
<evidence type="ECO:0000256" key="9">
    <source>
        <dbReference type="ARBA" id="ARBA00023268"/>
    </source>
</evidence>
<keyword evidence="7" id="KW-0274">FAD</keyword>